<dbReference type="PANTHER" id="PTHR24171:SF9">
    <property type="entry name" value="ANKYRIN REPEAT DOMAIN-CONTAINING PROTEIN 39"/>
    <property type="match status" value="1"/>
</dbReference>
<dbReference type="Gene3D" id="1.25.40.20">
    <property type="entry name" value="Ankyrin repeat-containing domain"/>
    <property type="match status" value="1"/>
</dbReference>
<dbReference type="AlphaFoldDB" id="A0A7H9BJY3"/>
<feature type="repeat" description="ANK" evidence="3">
    <location>
        <begin position="170"/>
        <end position="202"/>
    </location>
</feature>
<dbReference type="RefSeq" id="WP_179355080.1">
    <property type="nucleotide sequence ID" value="NZ_CP058627.1"/>
</dbReference>
<keyword evidence="5" id="KW-1185">Reference proteome</keyword>
<dbReference type="PROSITE" id="PS50297">
    <property type="entry name" value="ANK_REP_REGION"/>
    <property type="match status" value="2"/>
</dbReference>
<dbReference type="SMART" id="SM00248">
    <property type="entry name" value="ANK"/>
    <property type="match status" value="5"/>
</dbReference>
<evidence type="ECO:0000313" key="4">
    <source>
        <dbReference type="EMBL" id="QLG88568.1"/>
    </source>
</evidence>
<dbReference type="PANTHER" id="PTHR24171">
    <property type="entry name" value="ANKYRIN REPEAT DOMAIN-CONTAINING PROTEIN 39-RELATED"/>
    <property type="match status" value="1"/>
</dbReference>
<dbReference type="EMBL" id="CP058627">
    <property type="protein sequence ID" value="QLG88568.1"/>
    <property type="molecule type" value="Genomic_DNA"/>
</dbReference>
<dbReference type="InterPro" id="IPR036770">
    <property type="entry name" value="Ankyrin_rpt-contain_sf"/>
</dbReference>
<evidence type="ECO:0000256" key="1">
    <source>
        <dbReference type="ARBA" id="ARBA00022737"/>
    </source>
</evidence>
<evidence type="ECO:0000256" key="3">
    <source>
        <dbReference type="PROSITE-ProRule" id="PRU00023"/>
    </source>
</evidence>
<gene>
    <name evidence="4" type="ORF">HQ393_10115</name>
</gene>
<feature type="repeat" description="ANK" evidence="3">
    <location>
        <begin position="203"/>
        <end position="235"/>
    </location>
</feature>
<evidence type="ECO:0000313" key="5">
    <source>
        <dbReference type="Proteomes" id="UP000509597"/>
    </source>
</evidence>
<feature type="repeat" description="ANK" evidence="3">
    <location>
        <begin position="137"/>
        <end position="169"/>
    </location>
</feature>
<proteinExistence type="predicted"/>
<dbReference type="PROSITE" id="PS50088">
    <property type="entry name" value="ANK_REPEAT"/>
    <property type="match status" value="3"/>
</dbReference>
<dbReference type="SUPFAM" id="SSF48403">
    <property type="entry name" value="Ankyrin repeat"/>
    <property type="match status" value="1"/>
</dbReference>
<keyword evidence="2 3" id="KW-0040">ANK repeat</keyword>
<keyword evidence="1" id="KW-0677">Repeat</keyword>
<dbReference type="Proteomes" id="UP000509597">
    <property type="component" value="Chromosome"/>
</dbReference>
<protein>
    <submittedName>
        <fullName evidence="4">Ankyrin repeat domain-containing protein</fullName>
    </submittedName>
</protein>
<organism evidence="4 5">
    <name type="scientific">Chitinibacter bivalviorum</name>
    <dbReference type="NCBI Taxonomy" id="2739434"/>
    <lineage>
        <taxon>Bacteria</taxon>
        <taxon>Pseudomonadati</taxon>
        <taxon>Pseudomonadota</taxon>
        <taxon>Betaproteobacteria</taxon>
        <taxon>Neisseriales</taxon>
        <taxon>Chitinibacteraceae</taxon>
        <taxon>Chitinibacter</taxon>
    </lineage>
</organism>
<dbReference type="PRINTS" id="PR01415">
    <property type="entry name" value="ANKYRIN"/>
</dbReference>
<accession>A0A7H9BJY3</accession>
<dbReference type="InterPro" id="IPR002110">
    <property type="entry name" value="Ankyrin_rpt"/>
</dbReference>
<reference evidence="4 5" key="1">
    <citation type="submission" date="2020-07" db="EMBL/GenBank/DDBJ databases">
        <title>Complete genome sequence of Chitinibacter sp. 2T18.</title>
        <authorList>
            <person name="Bae J.-W."/>
            <person name="Choi J.-W."/>
        </authorList>
    </citation>
    <scope>NUCLEOTIDE SEQUENCE [LARGE SCALE GENOMIC DNA]</scope>
    <source>
        <strain evidence="4 5">2T18</strain>
    </source>
</reference>
<evidence type="ECO:0000256" key="2">
    <source>
        <dbReference type="ARBA" id="ARBA00023043"/>
    </source>
</evidence>
<dbReference type="Pfam" id="PF12796">
    <property type="entry name" value="Ank_2"/>
    <property type="match status" value="2"/>
</dbReference>
<name>A0A7H9BJY3_9NEIS</name>
<sequence length="299" mass="32825">MISALAALLGPDTDIYPHQLEAQYPRILDQILAYWGSEHLEPYISELAVDERGDRQGFPPEVASELFNLYRFHCAQHAPASKNEQAWEHVKELGTGLSYGDITVSKADFFSSAERGNTMRVLMYLKSGIDINSCDEYGKTPLIWAATFSHLPLVGLLLSRNASPEACDLGGYTALHWAAANGHEEALELLLEHGAKIDACSKVGITPLMQAAARGQRGTLRLLLEAGAQINLADQSGQTALLHSLKNSHYRVTETLLQQRASVDAIGPEQKTALAIGLAHSDPAIRQLFTKHRFDIHLH</sequence>
<dbReference type="KEGG" id="chiz:HQ393_10115"/>